<sequence length="174" mass="19545">MTNRVRAHDVRGAIGRRHCPLSLPTTAAWSAVITAVLIIGPPAPAHWPACGALLTGSQRIVPYQLRLRGQAMEWKTCVRYLGVHIYRSLRMVPQVDYVIQMNRAARAKLRSILASRLPIRTKIAINKCYIRSRLTYAASAYYALCSELQRQHQQVHQNIVLRMIAEAGGTSKMT</sequence>
<accession>A0A4C1VH04</accession>
<keyword evidence="1" id="KW-0812">Transmembrane</keyword>
<keyword evidence="3" id="KW-1185">Reference proteome</keyword>
<dbReference type="Proteomes" id="UP000299102">
    <property type="component" value="Unassembled WGS sequence"/>
</dbReference>
<dbReference type="EMBL" id="BGZK01000340">
    <property type="protein sequence ID" value="GBP37849.1"/>
    <property type="molecule type" value="Genomic_DNA"/>
</dbReference>
<evidence type="ECO:0000313" key="2">
    <source>
        <dbReference type="EMBL" id="GBP37849.1"/>
    </source>
</evidence>
<comment type="caution">
    <text evidence="2">The sequence shown here is derived from an EMBL/GenBank/DDBJ whole genome shotgun (WGS) entry which is preliminary data.</text>
</comment>
<proteinExistence type="predicted"/>
<feature type="transmembrane region" description="Helical" evidence="1">
    <location>
        <begin position="21"/>
        <end position="40"/>
    </location>
</feature>
<dbReference type="OrthoDB" id="10065625at2759"/>
<keyword evidence="1" id="KW-1133">Transmembrane helix</keyword>
<evidence type="ECO:0008006" key="4">
    <source>
        <dbReference type="Google" id="ProtNLM"/>
    </source>
</evidence>
<dbReference type="AlphaFoldDB" id="A0A4C1VH04"/>
<evidence type="ECO:0000256" key="1">
    <source>
        <dbReference type="SAM" id="Phobius"/>
    </source>
</evidence>
<keyword evidence="1" id="KW-0472">Membrane</keyword>
<evidence type="ECO:0000313" key="3">
    <source>
        <dbReference type="Proteomes" id="UP000299102"/>
    </source>
</evidence>
<reference evidence="2 3" key="1">
    <citation type="journal article" date="2019" name="Commun. Biol.">
        <title>The bagworm genome reveals a unique fibroin gene that provides high tensile strength.</title>
        <authorList>
            <person name="Kono N."/>
            <person name="Nakamura H."/>
            <person name="Ohtoshi R."/>
            <person name="Tomita M."/>
            <person name="Numata K."/>
            <person name="Arakawa K."/>
        </authorList>
    </citation>
    <scope>NUCLEOTIDE SEQUENCE [LARGE SCALE GENOMIC DNA]</scope>
</reference>
<protein>
    <recommendedName>
        <fullName evidence="4">RNA-directed DNA polymerase from mobile element jockey</fullName>
    </recommendedName>
</protein>
<name>A0A4C1VH04_EUMVA</name>
<organism evidence="2 3">
    <name type="scientific">Eumeta variegata</name>
    <name type="common">Bagworm moth</name>
    <name type="synonym">Eumeta japonica</name>
    <dbReference type="NCBI Taxonomy" id="151549"/>
    <lineage>
        <taxon>Eukaryota</taxon>
        <taxon>Metazoa</taxon>
        <taxon>Ecdysozoa</taxon>
        <taxon>Arthropoda</taxon>
        <taxon>Hexapoda</taxon>
        <taxon>Insecta</taxon>
        <taxon>Pterygota</taxon>
        <taxon>Neoptera</taxon>
        <taxon>Endopterygota</taxon>
        <taxon>Lepidoptera</taxon>
        <taxon>Glossata</taxon>
        <taxon>Ditrysia</taxon>
        <taxon>Tineoidea</taxon>
        <taxon>Psychidae</taxon>
        <taxon>Oiketicinae</taxon>
        <taxon>Eumeta</taxon>
    </lineage>
</organism>
<gene>
    <name evidence="2" type="ORF">EVAR_21384_1</name>
</gene>